<dbReference type="EC" id="3.2.1.40" evidence="2"/>
<dbReference type="GO" id="GO:0030596">
    <property type="term" value="F:alpha-L-rhamnosidase activity"/>
    <property type="evidence" value="ECO:0007669"/>
    <property type="project" value="UniProtKB-EC"/>
</dbReference>
<protein>
    <recommendedName>
        <fullName evidence="2">alpha-L-rhamnosidase</fullName>
        <ecNumber evidence="2">3.2.1.40</ecNumber>
    </recommendedName>
</protein>
<comment type="caution">
    <text evidence="6">The sequence shown here is derived from an EMBL/GenBank/DDBJ whole genome shotgun (WGS) entry which is preliminary data.</text>
</comment>
<dbReference type="Gene3D" id="2.60.420.10">
    <property type="entry name" value="Maltose phosphorylase, domain 3"/>
    <property type="match status" value="1"/>
</dbReference>
<dbReference type="InterPro" id="IPR008902">
    <property type="entry name" value="Rhamnosid_concanavalin"/>
</dbReference>
<feature type="domain" description="Alpha-L-rhamnosidase concanavalin-like" evidence="3">
    <location>
        <begin position="218"/>
        <end position="316"/>
    </location>
</feature>
<dbReference type="InterPro" id="IPR008928">
    <property type="entry name" value="6-hairpin_glycosidase_sf"/>
</dbReference>
<keyword evidence="6" id="KW-0326">Glycosidase</keyword>
<dbReference type="EMBL" id="JAUSVL010000001">
    <property type="protein sequence ID" value="MDQ0288760.1"/>
    <property type="molecule type" value="Genomic_DNA"/>
</dbReference>
<evidence type="ECO:0000313" key="7">
    <source>
        <dbReference type="Proteomes" id="UP001238163"/>
    </source>
</evidence>
<dbReference type="InterPro" id="IPR016007">
    <property type="entry name" value="Alpha_rhamnosid"/>
</dbReference>
<dbReference type="SUPFAM" id="SSF48208">
    <property type="entry name" value="Six-hairpin glycosidases"/>
    <property type="match status" value="1"/>
</dbReference>
<dbReference type="RefSeq" id="WP_307260094.1">
    <property type="nucleotide sequence ID" value="NZ_JAUSVL010000001.1"/>
</dbReference>
<feature type="domain" description="Alpha-L-rhamnosidase six-hairpin glycosidase" evidence="5">
    <location>
        <begin position="323"/>
        <end position="643"/>
    </location>
</feature>
<name>A0AAE4AMV0_9BACT</name>
<dbReference type="Gene3D" id="1.50.10.10">
    <property type="match status" value="1"/>
</dbReference>
<keyword evidence="7" id="KW-1185">Reference proteome</keyword>
<feature type="domain" description="Bacterial alpha-L-rhamnosidase N-terminal" evidence="4">
    <location>
        <begin position="38"/>
        <end position="202"/>
    </location>
</feature>
<organism evidence="6 7">
    <name type="scientific">Oligosphaera ethanolica</name>
    <dbReference type="NCBI Taxonomy" id="760260"/>
    <lineage>
        <taxon>Bacteria</taxon>
        <taxon>Pseudomonadati</taxon>
        <taxon>Lentisphaerota</taxon>
        <taxon>Oligosphaeria</taxon>
        <taxon>Oligosphaerales</taxon>
        <taxon>Oligosphaeraceae</taxon>
        <taxon>Oligosphaera</taxon>
    </lineage>
</organism>
<sequence>MFAKTSFIKADVPFVPSDNTGCHAPMFRRVFTVDGTFSKAEIAVCGLGIAYYYLNGQPISPDLFTAPESDYNKTLWYNVYDVTALLQKGQNILAVICGNGYYNEIFKTPWNYNEAPWRDHPKFILKLAVDGKTLLNSDDSWRCSSDSPITYNQLRSGEHFDARLYDPAWNGADFDDHHWPYAICDSTPPRGSFRRCECEPIRECGEYKAQKMIEVNDGIIFDIGQNISGYARIHVNQQAGDLITIRYAEQINDDNTLNFNEMLRFYPESVFASDQLICPSGPFTWSPRFAYHGFRYIKVCGLKNPRLDSVSGIFVHQDVAVCSDFSCSDKMLNRLFSIGQMAVLSNLFWKPTDCPTREKLGWANDAQASCEQMLLNFGVGKLFRKWLQDIVDAMREDGALPGIIPTSGWGFKWGNGPVSEGILFEIPYRLFLAENDEQPLISTYPAMKRSLDWFRSQKNDQGFLEYGLCDWAAPRPTKVPLGFINEVLLIKFLKIARIAATKAGMDADADALGAELASQEQHFAEHFMLPDGRCVVNEQSAVAMVIYHDLYTELAPLKAQLIELVVAAGFHHNCGMVGLRHLFDALTICGLPDYAYRIITAKGYPSFSEWLDKDATTLWEMWDCRASKNHHMYSDFMGWIVRTLGGINVDHGIIVIRPHFIPQLTCCRCSRKNAHGSVNVHWRRCDNNIIELTISVPPDTAVVYEGKALQAGQHHFAINNQA</sequence>
<evidence type="ECO:0000259" key="4">
    <source>
        <dbReference type="Pfam" id="PF08531"/>
    </source>
</evidence>
<dbReference type="InterPro" id="IPR012341">
    <property type="entry name" value="6hp_glycosidase-like_sf"/>
</dbReference>
<dbReference type="Gene3D" id="2.60.120.260">
    <property type="entry name" value="Galactose-binding domain-like"/>
    <property type="match status" value="2"/>
</dbReference>
<accession>A0AAE4AMV0</accession>
<reference evidence="6" key="1">
    <citation type="submission" date="2023-07" db="EMBL/GenBank/DDBJ databases">
        <title>Genomic Encyclopedia of Type Strains, Phase IV (KMG-IV): sequencing the most valuable type-strain genomes for metagenomic binning, comparative biology and taxonomic classification.</title>
        <authorList>
            <person name="Goeker M."/>
        </authorList>
    </citation>
    <scope>NUCLEOTIDE SEQUENCE</scope>
    <source>
        <strain evidence="6">DSM 24202</strain>
    </source>
</reference>
<proteinExistence type="predicted"/>
<comment type="catalytic activity">
    <reaction evidence="1">
        <text>Hydrolysis of terminal non-reducing alpha-L-rhamnose residues in alpha-L-rhamnosides.</text>
        <dbReference type="EC" id="3.2.1.40"/>
    </reaction>
</comment>
<evidence type="ECO:0000313" key="6">
    <source>
        <dbReference type="EMBL" id="MDQ0288760.1"/>
    </source>
</evidence>
<evidence type="ECO:0000256" key="2">
    <source>
        <dbReference type="ARBA" id="ARBA00012652"/>
    </source>
</evidence>
<dbReference type="InterPro" id="IPR013737">
    <property type="entry name" value="Bac_rhamnosid_N"/>
</dbReference>
<evidence type="ECO:0000256" key="1">
    <source>
        <dbReference type="ARBA" id="ARBA00001445"/>
    </source>
</evidence>
<dbReference type="InterPro" id="IPR035396">
    <property type="entry name" value="Bac_rhamnosid6H"/>
</dbReference>
<dbReference type="Pfam" id="PF05592">
    <property type="entry name" value="Bac_rhamnosid"/>
    <property type="match status" value="1"/>
</dbReference>
<dbReference type="AlphaFoldDB" id="A0AAE4AMV0"/>
<evidence type="ECO:0000259" key="3">
    <source>
        <dbReference type="Pfam" id="PF05592"/>
    </source>
</evidence>
<gene>
    <name evidence="6" type="ORF">J3R75_000867</name>
</gene>
<dbReference type="Pfam" id="PF17389">
    <property type="entry name" value="Bac_rhamnosid6H"/>
    <property type="match status" value="1"/>
</dbReference>
<keyword evidence="6" id="KW-0378">Hydrolase</keyword>
<dbReference type="Pfam" id="PF08531">
    <property type="entry name" value="Bac_rhamnosid_N"/>
    <property type="match status" value="1"/>
</dbReference>
<evidence type="ECO:0000259" key="5">
    <source>
        <dbReference type="Pfam" id="PF17389"/>
    </source>
</evidence>
<dbReference type="Proteomes" id="UP001238163">
    <property type="component" value="Unassembled WGS sequence"/>
</dbReference>
<dbReference type="PANTHER" id="PTHR33307">
    <property type="entry name" value="ALPHA-RHAMNOSIDASE (EUROFUNG)"/>
    <property type="match status" value="1"/>
</dbReference>
<dbReference type="GO" id="GO:0005975">
    <property type="term" value="P:carbohydrate metabolic process"/>
    <property type="evidence" value="ECO:0007669"/>
    <property type="project" value="InterPro"/>
</dbReference>
<dbReference type="PANTHER" id="PTHR33307:SF6">
    <property type="entry name" value="ALPHA-RHAMNOSIDASE (EUROFUNG)-RELATED"/>
    <property type="match status" value="1"/>
</dbReference>